<dbReference type="PANTHER" id="PTHR43798:SF31">
    <property type="entry name" value="AB HYDROLASE SUPERFAMILY PROTEIN YCLE"/>
    <property type="match status" value="1"/>
</dbReference>
<dbReference type="EMBL" id="FNHG01000011">
    <property type="protein sequence ID" value="SDM43538.1"/>
    <property type="molecule type" value="Genomic_DNA"/>
</dbReference>
<proteinExistence type="predicted"/>
<dbReference type="GO" id="GO:0016787">
    <property type="term" value="F:hydrolase activity"/>
    <property type="evidence" value="ECO:0007669"/>
    <property type="project" value="UniProtKB-KW"/>
</dbReference>
<keyword evidence="4" id="KW-1185">Reference proteome</keyword>
<reference evidence="3 4" key="1">
    <citation type="submission" date="2016-10" db="EMBL/GenBank/DDBJ databases">
        <authorList>
            <person name="de Groot N.N."/>
        </authorList>
    </citation>
    <scope>NUCLEOTIDE SEQUENCE [LARGE SCALE GENOMIC DNA]</scope>
    <source>
        <strain evidence="3 4">DSM 16077</strain>
    </source>
</reference>
<feature type="domain" description="AB hydrolase-1" evidence="2">
    <location>
        <begin position="62"/>
        <end position="300"/>
    </location>
</feature>
<dbReference type="Gene3D" id="3.40.50.1820">
    <property type="entry name" value="alpha/beta hydrolase"/>
    <property type="match status" value="1"/>
</dbReference>
<organism evidence="3 4">
    <name type="scientific">Maricaulis salignorans</name>
    <dbReference type="NCBI Taxonomy" id="144026"/>
    <lineage>
        <taxon>Bacteria</taxon>
        <taxon>Pseudomonadati</taxon>
        <taxon>Pseudomonadota</taxon>
        <taxon>Alphaproteobacteria</taxon>
        <taxon>Maricaulales</taxon>
        <taxon>Maricaulaceae</taxon>
        <taxon>Maricaulis</taxon>
    </lineage>
</organism>
<dbReference type="OrthoDB" id="9804723at2"/>
<evidence type="ECO:0000313" key="4">
    <source>
        <dbReference type="Proteomes" id="UP000199759"/>
    </source>
</evidence>
<dbReference type="PANTHER" id="PTHR43798">
    <property type="entry name" value="MONOACYLGLYCEROL LIPASE"/>
    <property type="match status" value="1"/>
</dbReference>
<sequence length="321" mass="33968">MQRWPHMIPLAIITLILLALVASYAAYARDMQTIRARLAATSILIPGPSGPVEYTTGGSGTAVLALHGAGGGFDQGALFATTFVGDDFHWIAPSRFGYLRSPLPDDASTAAQADAFAALLDGLGIERVAIIAISGGVPPALQFAARYPDRTSALVLLSSAPHTPYTTEQQGLPIPAWLYQALFSSNFPYWALSKTARPALEGIFDVTPELRSGMSEEERVFLAGMVDLFQPVTQRLDGVRNEGAAIDPAAQYDLGAITAPTLIIHSRDDGLNPFEIAQGLAREIAGAELVPLESGGHLMLGHHDDVRARVSGFLTAHTGGA</sequence>
<name>A0A1G9T7B6_9PROT</name>
<gene>
    <name evidence="3" type="ORF">SAMN04488568_11158</name>
</gene>
<dbReference type="InterPro" id="IPR029058">
    <property type="entry name" value="AB_hydrolase_fold"/>
</dbReference>
<dbReference type="InterPro" id="IPR050266">
    <property type="entry name" value="AB_hydrolase_sf"/>
</dbReference>
<evidence type="ECO:0000313" key="3">
    <source>
        <dbReference type="EMBL" id="SDM43538.1"/>
    </source>
</evidence>
<evidence type="ECO:0000259" key="2">
    <source>
        <dbReference type="Pfam" id="PF00561"/>
    </source>
</evidence>
<dbReference type="InterPro" id="IPR000073">
    <property type="entry name" value="AB_hydrolase_1"/>
</dbReference>
<accession>A0A1G9T7B6</accession>
<dbReference type="Pfam" id="PF00561">
    <property type="entry name" value="Abhydrolase_1"/>
    <property type="match status" value="1"/>
</dbReference>
<protein>
    <submittedName>
        <fullName evidence="3">Pimeloyl-ACP methyl ester carboxylesterase</fullName>
    </submittedName>
</protein>
<dbReference type="STRING" id="144026.SAMN04488568_11158"/>
<dbReference type="AlphaFoldDB" id="A0A1G9T7B6"/>
<dbReference type="GO" id="GO:0016020">
    <property type="term" value="C:membrane"/>
    <property type="evidence" value="ECO:0007669"/>
    <property type="project" value="TreeGrafter"/>
</dbReference>
<dbReference type="SUPFAM" id="SSF53474">
    <property type="entry name" value="alpha/beta-Hydrolases"/>
    <property type="match status" value="1"/>
</dbReference>
<dbReference type="RefSeq" id="WP_091770190.1">
    <property type="nucleotide sequence ID" value="NZ_FNHG01000011.1"/>
</dbReference>
<keyword evidence="1" id="KW-0378">Hydrolase</keyword>
<dbReference type="Proteomes" id="UP000199759">
    <property type="component" value="Unassembled WGS sequence"/>
</dbReference>
<evidence type="ECO:0000256" key="1">
    <source>
        <dbReference type="ARBA" id="ARBA00022801"/>
    </source>
</evidence>